<proteinExistence type="predicted"/>
<evidence type="ECO:0000313" key="2">
    <source>
        <dbReference type="Proteomes" id="UP000276133"/>
    </source>
</evidence>
<organism evidence="1 2">
    <name type="scientific">Brachionus plicatilis</name>
    <name type="common">Marine rotifer</name>
    <name type="synonym">Brachionus muelleri</name>
    <dbReference type="NCBI Taxonomy" id="10195"/>
    <lineage>
        <taxon>Eukaryota</taxon>
        <taxon>Metazoa</taxon>
        <taxon>Spiralia</taxon>
        <taxon>Gnathifera</taxon>
        <taxon>Rotifera</taxon>
        <taxon>Eurotatoria</taxon>
        <taxon>Monogononta</taxon>
        <taxon>Pseudotrocha</taxon>
        <taxon>Ploima</taxon>
        <taxon>Brachionidae</taxon>
        <taxon>Brachionus</taxon>
    </lineage>
</organism>
<gene>
    <name evidence="1" type="ORF">BpHYR1_016834</name>
</gene>
<comment type="caution">
    <text evidence="1">The sequence shown here is derived from an EMBL/GenBank/DDBJ whole genome shotgun (WGS) entry which is preliminary data.</text>
</comment>
<dbReference type="AlphaFoldDB" id="A0A3M7PFY4"/>
<reference evidence="1 2" key="1">
    <citation type="journal article" date="2018" name="Sci. Rep.">
        <title>Genomic signatures of local adaptation to the degree of environmental predictability in rotifers.</title>
        <authorList>
            <person name="Franch-Gras L."/>
            <person name="Hahn C."/>
            <person name="Garcia-Roger E.M."/>
            <person name="Carmona M.J."/>
            <person name="Serra M."/>
            <person name="Gomez A."/>
        </authorList>
    </citation>
    <scope>NUCLEOTIDE SEQUENCE [LARGE SCALE GENOMIC DNA]</scope>
    <source>
        <strain evidence="1">HYR1</strain>
    </source>
</reference>
<keyword evidence="2" id="KW-1185">Reference proteome</keyword>
<evidence type="ECO:0000313" key="1">
    <source>
        <dbReference type="EMBL" id="RMZ97617.1"/>
    </source>
</evidence>
<protein>
    <submittedName>
        <fullName evidence="1">Uncharacterized protein</fullName>
    </submittedName>
</protein>
<dbReference type="Proteomes" id="UP000276133">
    <property type="component" value="Unassembled WGS sequence"/>
</dbReference>
<sequence length="81" mass="9911">MSHLFFRFLELVPYVVLDMKLGSWMMKLMVLGQKFDYLKNHPFVLAFELEMAEKRLVRKIQVHRNLMQLQEMIEIQKHQMD</sequence>
<accession>A0A3M7PFY4</accession>
<dbReference type="EMBL" id="REGN01011298">
    <property type="protein sequence ID" value="RMZ97617.1"/>
    <property type="molecule type" value="Genomic_DNA"/>
</dbReference>
<name>A0A3M7PFY4_BRAPC</name>